<organism evidence="2">
    <name type="scientific">marine metagenome</name>
    <dbReference type="NCBI Taxonomy" id="408172"/>
    <lineage>
        <taxon>unclassified sequences</taxon>
        <taxon>metagenomes</taxon>
        <taxon>ecological metagenomes</taxon>
    </lineage>
</organism>
<gene>
    <name evidence="2" type="ORF">METZ01_LOCUS426699</name>
</gene>
<accession>A0A382XT58</accession>
<dbReference type="EMBL" id="UINC01170014">
    <property type="protein sequence ID" value="SVD73845.1"/>
    <property type="molecule type" value="Genomic_DNA"/>
</dbReference>
<reference evidence="2" key="1">
    <citation type="submission" date="2018-05" db="EMBL/GenBank/DDBJ databases">
        <authorList>
            <person name="Lanie J.A."/>
            <person name="Ng W.-L."/>
            <person name="Kazmierczak K.M."/>
            <person name="Andrzejewski T.M."/>
            <person name="Davidsen T.M."/>
            <person name="Wayne K.J."/>
            <person name="Tettelin H."/>
            <person name="Glass J.I."/>
            <person name="Rusch D."/>
            <person name="Podicherti R."/>
            <person name="Tsui H.-C.T."/>
            <person name="Winkler M.E."/>
        </authorList>
    </citation>
    <scope>NUCLEOTIDE SEQUENCE</scope>
</reference>
<sequence length="166" mass="18749">MEVSKDWENHKYMRAGMKEPRWCTAWMGARKKEDEWQWVDSGAGVPKKYFAANEFDNTDEGRGYGSFMPLGQTKQSPSDQDGRGLLYNTQNLDWSVHGYIIERQAIFSSTYTLNGWAVSDHPRMKAGVSDHFYHGMEAGGSEAPLFSEGTGPVVMPMESNRPAKDL</sequence>
<protein>
    <submittedName>
        <fullName evidence="2">Uncharacterized protein</fullName>
    </submittedName>
</protein>
<dbReference type="AlphaFoldDB" id="A0A382XT58"/>
<name>A0A382XT58_9ZZZZ</name>
<feature type="region of interest" description="Disordered" evidence="1">
    <location>
        <begin position="144"/>
        <end position="166"/>
    </location>
</feature>
<evidence type="ECO:0000313" key="2">
    <source>
        <dbReference type="EMBL" id="SVD73845.1"/>
    </source>
</evidence>
<proteinExistence type="predicted"/>
<feature type="non-terminal residue" evidence="2">
    <location>
        <position position="166"/>
    </location>
</feature>
<evidence type="ECO:0000256" key="1">
    <source>
        <dbReference type="SAM" id="MobiDB-lite"/>
    </source>
</evidence>